<dbReference type="Gene3D" id="3.40.50.360">
    <property type="match status" value="1"/>
</dbReference>
<sequence>MSTLIAYASKYGFTKNCAGLLVGKLTGQTDLFDLDSGIPDLSRYGTVIVGASVYAGKLRKAASRFCAQNAGQLKEKKLGLFVCGIAEGEMALKEIESVFPQELLAAAAAKGFFGGAFDFEKMNFFERFIMKRILGSSRSQTRILEDNIERFAQKMNQA</sequence>
<dbReference type="InterPro" id="IPR029039">
    <property type="entry name" value="Flavoprotein-like_sf"/>
</dbReference>
<dbReference type="GO" id="GO:0006783">
    <property type="term" value="P:heme biosynthetic process"/>
    <property type="evidence" value="ECO:0007669"/>
    <property type="project" value="TreeGrafter"/>
</dbReference>
<dbReference type="InterPro" id="IPR026816">
    <property type="entry name" value="Flavodoxin_dom"/>
</dbReference>
<proteinExistence type="predicted"/>
<dbReference type="PANTHER" id="PTHR38030">
    <property type="entry name" value="PROTOPORPHYRINOGEN IX DEHYDROGENASE [MENAQUINONE]"/>
    <property type="match status" value="1"/>
</dbReference>
<dbReference type="SUPFAM" id="SSF52218">
    <property type="entry name" value="Flavoproteins"/>
    <property type="match status" value="1"/>
</dbReference>
<organism evidence="2">
    <name type="scientific">bioreactor metagenome</name>
    <dbReference type="NCBI Taxonomy" id="1076179"/>
    <lineage>
        <taxon>unclassified sequences</taxon>
        <taxon>metagenomes</taxon>
        <taxon>ecological metagenomes</taxon>
    </lineage>
</organism>
<comment type="caution">
    <text evidence="2">The sequence shown here is derived from an EMBL/GenBank/DDBJ whole genome shotgun (WGS) entry which is preliminary data.</text>
</comment>
<evidence type="ECO:0000313" key="2">
    <source>
        <dbReference type="EMBL" id="MPM05334.1"/>
    </source>
</evidence>
<protein>
    <recommendedName>
        <fullName evidence="1">Flavodoxin domain-containing protein</fullName>
    </recommendedName>
</protein>
<dbReference type="PANTHER" id="PTHR38030:SF2">
    <property type="entry name" value="PROTOPORPHYRINOGEN IX DEHYDROGENASE [QUINONE]"/>
    <property type="match status" value="1"/>
</dbReference>
<dbReference type="AlphaFoldDB" id="A0A644WT52"/>
<reference evidence="2" key="1">
    <citation type="submission" date="2019-08" db="EMBL/GenBank/DDBJ databases">
        <authorList>
            <person name="Kucharzyk K."/>
            <person name="Murdoch R.W."/>
            <person name="Higgins S."/>
            <person name="Loffler F."/>
        </authorList>
    </citation>
    <scope>NUCLEOTIDE SEQUENCE</scope>
</reference>
<feature type="domain" description="Flavodoxin" evidence="1">
    <location>
        <begin position="4"/>
        <end position="137"/>
    </location>
</feature>
<accession>A0A644WT52</accession>
<dbReference type="Pfam" id="PF12724">
    <property type="entry name" value="Flavodoxin_5"/>
    <property type="match status" value="1"/>
</dbReference>
<dbReference type="InterPro" id="IPR052200">
    <property type="entry name" value="Protoporphyrinogen_IX_DH"/>
</dbReference>
<evidence type="ECO:0000259" key="1">
    <source>
        <dbReference type="Pfam" id="PF12724"/>
    </source>
</evidence>
<dbReference type="EMBL" id="VSSQ01001122">
    <property type="protein sequence ID" value="MPM05334.1"/>
    <property type="molecule type" value="Genomic_DNA"/>
</dbReference>
<dbReference type="GO" id="GO:0070819">
    <property type="term" value="F:menaquinone-dependent protoporphyrinogen oxidase activity"/>
    <property type="evidence" value="ECO:0007669"/>
    <property type="project" value="TreeGrafter"/>
</dbReference>
<name>A0A644WT52_9ZZZZ</name>
<gene>
    <name evidence="2" type="ORF">SDC9_51622</name>
</gene>
<dbReference type="GO" id="GO:0010181">
    <property type="term" value="F:FMN binding"/>
    <property type="evidence" value="ECO:0007669"/>
    <property type="project" value="TreeGrafter"/>
</dbReference>